<keyword evidence="2" id="KW-0808">Transferase</keyword>
<dbReference type="InterPro" id="IPR016181">
    <property type="entry name" value="Acyl_CoA_acyltransferase"/>
</dbReference>
<evidence type="ECO:0000313" key="2">
    <source>
        <dbReference type="EMBL" id="MCF6138025.1"/>
    </source>
</evidence>
<dbReference type="CDD" id="cd04301">
    <property type="entry name" value="NAT_SF"/>
    <property type="match status" value="1"/>
</dbReference>
<proteinExistence type="predicted"/>
<dbReference type="Proteomes" id="UP001649381">
    <property type="component" value="Unassembled WGS sequence"/>
</dbReference>
<feature type="domain" description="N-acetyltransferase" evidence="1">
    <location>
        <begin position="16"/>
        <end position="215"/>
    </location>
</feature>
<dbReference type="RefSeq" id="WP_236334112.1">
    <property type="nucleotide sequence ID" value="NZ_JAKIJS010000001.1"/>
</dbReference>
<reference evidence="2 3" key="1">
    <citation type="submission" date="2022-01" db="EMBL/GenBank/DDBJ databases">
        <title>Alkalihalobacillus sp. EGI L200015, a novel bacterium isolated from a salt lake sediment.</title>
        <authorList>
            <person name="Gao L."/>
            <person name="Fang B.-Z."/>
            <person name="Li W.-J."/>
        </authorList>
    </citation>
    <scope>NUCLEOTIDE SEQUENCE [LARGE SCALE GENOMIC DNA]</scope>
    <source>
        <strain evidence="2 3">KCTC 12718</strain>
    </source>
</reference>
<dbReference type="PROSITE" id="PS51186">
    <property type="entry name" value="GNAT"/>
    <property type="match status" value="1"/>
</dbReference>
<dbReference type="InterPro" id="IPR000182">
    <property type="entry name" value="GNAT_dom"/>
</dbReference>
<organism evidence="2 3">
    <name type="scientific">Pseudalkalibacillus berkeleyi</name>
    <dbReference type="NCBI Taxonomy" id="1069813"/>
    <lineage>
        <taxon>Bacteria</taxon>
        <taxon>Bacillati</taxon>
        <taxon>Bacillota</taxon>
        <taxon>Bacilli</taxon>
        <taxon>Bacillales</taxon>
        <taxon>Fictibacillaceae</taxon>
        <taxon>Pseudalkalibacillus</taxon>
    </lineage>
</organism>
<protein>
    <submittedName>
        <fullName evidence="2">GNAT family N-acetyltransferase</fullName>
        <ecNumber evidence="2">2.3.1.-</ecNumber>
    </submittedName>
</protein>
<dbReference type="Gene3D" id="3.40.630.30">
    <property type="match status" value="1"/>
</dbReference>
<dbReference type="EC" id="2.3.1.-" evidence="2"/>
<name>A0ABS9H301_9BACL</name>
<evidence type="ECO:0000259" key="1">
    <source>
        <dbReference type="PROSITE" id="PS51186"/>
    </source>
</evidence>
<dbReference type="GO" id="GO:0016746">
    <property type="term" value="F:acyltransferase activity"/>
    <property type="evidence" value="ECO:0007669"/>
    <property type="project" value="UniProtKB-KW"/>
</dbReference>
<sequence>MQFSQYLFYKDLPFKTTIRNYTNNDFDQLIAIQKECFPPPFPSDLWWTKDQLASHLRHFPKGAICAEVDGILAGSITTLIVDYNGEDHTWNEITDNGSIGTHQTFGNVLYVVDISVRPKFRGTGVGRLLMQSLFHLVVELKLEAVLGGSRMPGYEKVKDHMTPEKYLAEIITGSYKDPVVSFLMKTGRTPVKLLPNYLDDPESANYGVLMEWKNPFLEKSQ</sequence>
<keyword evidence="2" id="KW-0012">Acyltransferase</keyword>
<dbReference type="Pfam" id="PF00583">
    <property type="entry name" value="Acetyltransf_1"/>
    <property type="match status" value="1"/>
</dbReference>
<comment type="caution">
    <text evidence="2">The sequence shown here is derived from an EMBL/GenBank/DDBJ whole genome shotgun (WGS) entry which is preliminary data.</text>
</comment>
<keyword evidence="3" id="KW-1185">Reference proteome</keyword>
<dbReference type="SUPFAM" id="SSF55729">
    <property type="entry name" value="Acyl-CoA N-acyltransferases (Nat)"/>
    <property type="match status" value="1"/>
</dbReference>
<dbReference type="EMBL" id="JAKIJS010000001">
    <property type="protein sequence ID" value="MCF6138025.1"/>
    <property type="molecule type" value="Genomic_DNA"/>
</dbReference>
<evidence type="ECO:0000313" key="3">
    <source>
        <dbReference type="Proteomes" id="UP001649381"/>
    </source>
</evidence>
<gene>
    <name evidence="2" type="ORF">L2716_09845</name>
</gene>
<accession>A0ABS9H301</accession>